<dbReference type="Proteomes" id="UP000002012">
    <property type="component" value="Chromosome"/>
</dbReference>
<reference evidence="2 3" key="1">
    <citation type="journal article" date="2010" name="Stand. Genomic Sci.">
        <title>Complete genome sequence of Denitrovibrio acetiphilus type strain (N2460).</title>
        <authorList>
            <person name="Kiss H."/>
            <person name="Lang E."/>
            <person name="Lapidus A."/>
            <person name="Copeland A."/>
            <person name="Nolan M."/>
            <person name="Glavina Del Rio T."/>
            <person name="Chen F."/>
            <person name="Lucas S."/>
            <person name="Tice H."/>
            <person name="Cheng J.F."/>
            <person name="Han C."/>
            <person name="Goodwin L."/>
            <person name="Pitluck S."/>
            <person name="Liolios K."/>
            <person name="Pati A."/>
            <person name="Ivanova N."/>
            <person name="Mavromatis K."/>
            <person name="Chen A."/>
            <person name="Palaniappan K."/>
            <person name="Land M."/>
            <person name="Hauser L."/>
            <person name="Chang Y.J."/>
            <person name="Jeffries C.D."/>
            <person name="Detter J.C."/>
            <person name="Brettin T."/>
            <person name="Spring S."/>
            <person name="Rohde M."/>
            <person name="Goker M."/>
            <person name="Woyke T."/>
            <person name="Bristow J."/>
            <person name="Eisen J.A."/>
            <person name="Markowitz V."/>
            <person name="Hugenholtz P."/>
            <person name="Kyrpides N.C."/>
            <person name="Klenk H.P."/>
        </authorList>
    </citation>
    <scope>NUCLEOTIDE SEQUENCE [LARGE SCALE GENOMIC DNA]</scope>
    <source>
        <strain evidence="3">DSM 12809 / NBRC 114555 / N2460</strain>
    </source>
</reference>
<dbReference type="KEGG" id="dap:Dacet_0319"/>
<keyword evidence="1" id="KW-0812">Transmembrane</keyword>
<dbReference type="RefSeq" id="WP_013009664.1">
    <property type="nucleotide sequence ID" value="NC_013943.1"/>
</dbReference>
<keyword evidence="1" id="KW-0472">Membrane</keyword>
<organism evidence="2 3">
    <name type="scientific">Denitrovibrio acetiphilus (strain DSM 12809 / NBRC 114555 / N2460)</name>
    <dbReference type="NCBI Taxonomy" id="522772"/>
    <lineage>
        <taxon>Bacteria</taxon>
        <taxon>Pseudomonadati</taxon>
        <taxon>Deferribacterota</taxon>
        <taxon>Deferribacteres</taxon>
        <taxon>Deferribacterales</taxon>
        <taxon>Geovibrionaceae</taxon>
        <taxon>Denitrovibrio</taxon>
    </lineage>
</organism>
<keyword evidence="1" id="KW-1133">Transmembrane helix</keyword>
<feature type="transmembrane region" description="Helical" evidence="1">
    <location>
        <begin position="29"/>
        <end position="47"/>
    </location>
</feature>
<dbReference type="InParanoid" id="D4H2Q8"/>
<dbReference type="AlphaFoldDB" id="D4H2Q8"/>
<dbReference type="PaxDb" id="522772-Dacet_0319"/>
<gene>
    <name evidence="2" type="ordered locus">Dacet_0319</name>
</gene>
<accession>D4H2Q8</accession>
<dbReference type="EMBL" id="CP001968">
    <property type="protein sequence ID" value="ADD67119.1"/>
    <property type="molecule type" value="Genomic_DNA"/>
</dbReference>
<sequence length="49" mass="5508">MSLMSTTAVDRYRAAHDYFGSAGFDLKKAIVVGVLLCFILFLIYYAVKK</sequence>
<evidence type="ECO:0000313" key="3">
    <source>
        <dbReference type="Proteomes" id="UP000002012"/>
    </source>
</evidence>
<keyword evidence="3" id="KW-1185">Reference proteome</keyword>
<proteinExistence type="predicted"/>
<dbReference type="STRING" id="522772.Dacet_0319"/>
<evidence type="ECO:0000256" key="1">
    <source>
        <dbReference type="SAM" id="Phobius"/>
    </source>
</evidence>
<evidence type="ECO:0000313" key="2">
    <source>
        <dbReference type="EMBL" id="ADD67119.1"/>
    </source>
</evidence>
<protein>
    <submittedName>
        <fullName evidence="2">Uncharacterized protein</fullName>
    </submittedName>
</protein>
<name>D4H2Q8_DENA2</name>
<dbReference type="HOGENOM" id="CLU_3134823_0_0_0"/>